<name>A0A7W8JB03_9BACT</name>
<dbReference type="Proteomes" id="UP000569092">
    <property type="component" value="Unassembled WGS sequence"/>
</dbReference>
<reference evidence="1 2" key="1">
    <citation type="submission" date="2020-08" db="EMBL/GenBank/DDBJ databases">
        <title>Genomic Encyclopedia of Type Strains, Phase IV (KMG-V): Genome sequencing to study the core and pangenomes of soil and plant-associated prokaryotes.</title>
        <authorList>
            <person name="Whitman W."/>
        </authorList>
    </citation>
    <scope>NUCLEOTIDE SEQUENCE [LARGE SCALE GENOMIC DNA]</scope>
    <source>
        <strain evidence="1 2">M8US30</strain>
    </source>
</reference>
<evidence type="ECO:0000313" key="2">
    <source>
        <dbReference type="Proteomes" id="UP000569092"/>
    </source>
</evidence>
<accession>A0A7W8JB03</accession>
<dbReference type="AlphaFoldDB" id="A0A7W8JB03"/>
<comment type="caution">
    <text evidence="1">The sequence shown here is derived from an EMBL/GenBank/DDBJ whole genome shotgun (WGS) entry which is preliminary data.</text>
</comment>
<organism evidence="1 2">
    <name type="scientific">Tunturiibacter lichenicola</name>
    <dbReference type="NCBI Taxonomy" id="2051959"/>
    <lineage>
        <taxon>Bacteria</taxon>
        <taxon>Pseudomonadati</taxon>
        <taxon>Acidobacteriota</taxon>
        <taxon>Terriglobia</taxon>
        <taxon>Terriglobales</taxon>
        <taxon>Acidobacteriaceae</taxon>
        <taxon>Tunturiibacter</taxon>
    </lineage>
</organism>
<protein>
    <submittedName>
        <fullName evidence="1">Uncharacterized protein</fullName>
    </submittedName>
</protein>
<dbReference type="EMBL" id="JACHDZ010000008">
    <property type="protein sequence ID" value="MBB5345982.1"/>
    <property type="molecule type" value="Genomic_DNA"/>
</dbReference>
<evidence type="ECO:0000313" key="1">
    <source>
        <dbReference type="EMBL" id="MBB5345982.1"/>
    </source>
</evidence>
<sequence length="269" mass="29524">MLRYFLIAILGISCVNLFCQPPKFAQSPSDAEGLLAKTKALYDTPFRSGLINFSCAIDFDFAQHLKSNFGEAARTDSPIAQLLKPIRYRIFVDRSGATVSAQPKLPDFSQLPLAAQLEESNRDLMQVGLSNWVPYAYGEVLPIAPTNYQFEKTATGYNLSMDGQGITGKLILDHDLRVVSGIIDTSQHIEITTKFVSAPKGLVLAASSTDTDHAGVARFTYTYQVVDGFQLPQRVGLTSEQNKMTLNYTLTDCKTQHGIVVHVAPSTKP</sequence>
<gene>
    <name evidence="1" type="ORF">HDF10_003989</name>
</gene>
<proteinExistence type="predicted"/>